<dbReference type="PANTHER" id="PTHR31181">
    <property type="entry name" value="EGG CELL-SECRETED PROTEIN 1.4"/>
    <property type="match status" value="1"/>
</dbReference>
<proteinExistence type="predicted"/>
<dbReference type="GO" id="GO:0005576">
    <property type="term" value="C:extracellular region"/>
    <property type="evidence" value="ECO:0007669"/>
    <property type="project" value="TreeGrafter"/>
</dbReference>
<sequence>MTSVYAYTLIFLCISIEVSPSISQLLGGGSLLPGLGGGGLLPDISKCLASVFNVPGCVEEVISSFLSIQPRLIGPQCCKAVLDISDTCLPKILPFSSVIPLTLRNFCPIQGPLPPIIPQPLAPILRTEVPKASSLRFALPNEIFLHSGLRTEVPKASSLRFAPPNGIWLHSGLRFAPALPGFAYTQLELCPTSTGLTQERLAYTQGAPFLHSD</sequence>
<dbReference type="AlphaFoldDB" id="A0A2G2VKB6"/>
<reference evidence="3 4" key="1">
    <citation type="journal article" date="2017" name="Genome Biol.">
        <title>New reference genome sequences of hot pepper reveal the massive evolution of plant disease-resistance genes by retroduplication.</title>
        <authorList>
            <person name="Kim S."/>
            <person name="Park J."/>
            <person name="Yeom S.I."/>
            <person name="Kim Y.M."/>
            <person name="Seo E."/>
            <person name="Kim K.T."/>
            <person name="Kim M.S."/>
            <person name="Lee J.M."/>
            <person name="Cheong K."/>
            <person name="Shin H.S."/>
            <person name="Kim S.B."/>
            <person name="Han K."/>
            <person name="Lee J."/>
            <person name="Park M."/>
            <person name="Lee H.A."/>
            <person name="Lee H.Y."/>
            <person name="Lee Y."/>
            <person name="Oh S."/>
            <person name="Lee J.H."/>
            <person name="Choi E."/>
            <person name="Choi E."/>
            <person name="Lee S.E."/>
            <person name="Jeon J."/>
            <person name="Kim H."/>
            <person name="Choi G."/>
            <person name="Song H."/>
            <person name="Lee J."/>
            <person name="Lee S.C."/>
            <person name="Kwon J.K."/>
            <person name="Lee H.Y."/>
            <person name="Koo N."/>
            <person name="Hong Y."/>
            <person name="Kim R.W."/>
            <person name="Kang W.H."/>
            <person name="Huh J.H."/>
            <person name="Kang B.C."/>
            <person name="Yang T.J."/>
            <person name="Lee Y.H."/>
            <person name="Bennetzen J.L."/>
            <person name="Choi D."/>
        </authorList>
    </citation>
    <scope>NUCLEOTIDE SEQUENCE [LARGE SCALE GENOMIC DNA]</scope>
    <source>
        <strain evidence="4">cv. PBC81</strain>
    </source>
</reference>
<evidence type="ECO:0000313" key="3">
    <source>
        <dbReference type="EMBL" id="PHT33408.1"/>
    </source>
</evidence>
<dbReference type="PANTHER" id="PTHR31181:SF67">
    <property type="entry name" value="PROLAMIN-LIKE PROTEIN (DUF1278)"/>
    <property type="match status" value="1"/>
</dbReference>
<dbReference type="EMBL" id="MLFT02000011">
    <property type="protein sequence ID" value="PHT33408.1"/>
    <property type="molecule type" value="Genomic_DNA"/>
</dbReference>
<comment type="caution">
    <text evidence="3">The sequence shown here is derived from an EMBL/GenBank/DDBJ whole genome shotgun (WGS) entry which is preliminary data.</text>
</comment>
<gene>
    <name evidence="3" type="ORF">CQW23_25208</name>
</gene>
<evidence type="ECO:0000259" key="2">
    <source>
        <dbReference type="Pfam" id="PF05617"/>
    </source>
</evidence>
<keyword evidence="4" id="KW-1185">Reference proteome</keyword>
<dbReference type="GO" id="GO:0031982">
    <property type="term" value="C:vesicle"/>
    <property type="evidence" value="ECO:0007669"/>
    <property type="project" value="TreeGrafter"/>
</dbReference>
<accession>A0A2G2VKB6</accession>
<dbReference type="Pfam" id="PF05617">
    <property type="entry name" value="Prolamin_like"/>
    <property type="match status" value="1"/>
</dbReference>
<dbReference type="STRING" id="33114.A0A2G2VKB6"/>
<reference evidence="4" key="2">
    <citation type="journal article" date="2017" name="J. Anim. Genet.">
        <title>Multiple reference genome sequences of hot pepper reveal the massive evolution of plant disease resistance genes by retroduplication.</title>
        <authorList>
            <person name="Kim S."/>
            <person name="Park J."/>
            <person name="Yeom S.-I."/>
            <person name="Kim Y.-M."/>
            <person name="Seo E."/>
            <person name="Kim K.-T."/>
            <person name="Kim M.-S."/>
            <person name="Lee J.M."/>
            <person name="Cheong K."/>
            <person name="Shin H.-S."/>
            <person name="Kim S.-B."/>
            <person name="Han K."/>
            <person name="Lee J."/>
            <person name="Park M."/>
            <person name="Lee H.-A."/>
            <person name="Lee H.-Y."/>
            <person name="Lee Y."/>
            <person name="Oh S."/>
            <person name="Lee J.H."/>
            <person name="Choi E."/>
            <person name="Choi E."/>
            <person name="Lee S.E."/>
            <person name="Jeon J."/>
            <person name="Kim H."/>
            <person name="Choi G."/>
            <person name="Song H."/>
            <person name="Lee J."/>
            <person name="Lee S.-C."/>
            <person name="Kwon J.-K."/>
            <person name="Lee H.-Y."/>
            <person name="Koo N."/>
            <person name="Hong Y."/>
            <person name="Kim R.W."/>
            <person name="Kang W.-H."/>
            <person name="Huh J.H."/>
            <person name="Kang B.-C."/>
            <person name="Yang T.-J."/>
            <person name="Lee Y.-H."/>
            <person name="Bennetzen J.L."/>
            <person name="Choi D."/>
        </authorList>
    </citation>
    <scope>NUCLEOTIDE SEQUENCE [LARGE SCALE GENOMIC DNA]</scope>
    <source>
        <strain evidence="4">cv. PBC81</strain>
    </source>
</reference>
<evidence type="ECO:0000313" key="4">
    <source>
        <dbReference type="Proteomes" id="UP000224567"/>
    </source>
</evidence>
<protein>
    <recommendedName>
        <fullName evidence="2">Prolamin-like domain-containing protein</fullName>
    </recommendedName>
</protein>
<feature type="domain" description="Prolamin-like" evidence="2">
    <location>
        <begin position="46"/>
        <end position="107"/>
    </location>
</feature>
<dbReference type="GO" id="GO:2000008">
    <property type="term" value="P:regulation of protein localization to cell surface"/>
    <property type="evidence" value="ECO:0007669"/>
    <property type="project" value="TreeGrafter"/>
</dbReference>
<name>A0A2G2VKB6_CAPBA</name>
<dbReference type="GO" id="GO:0009567">
    <property type="term" value="P:double fertilization forming a zygote and endosperm"/>
    <property type="evidence" value="ECO:0007669"/>
    <property type="project" value="TreeGrafter"/>
</dbReference>
<dbReference type="GO" id="GO:0080155">
    <property type="term" value="P:regulation of double fertilization forming a zygote and endosperm"/>
    <property type="evidence" value="ECO:0007669"/>
    <property type="project" value="TreeGrafter"/>
</dbReference>
<organism evidence="3 4">
    <name type="scientific">Capsicum baccatum</name>
    <name type="common">Peruvian pepper</name>
    <dbReference type="NCBI Taxonomy" id="33114"/>
    <lineage>
        <taxon>Eukaryota</taxon>
        <taxon>Viridiplantae</taxon>
        <taxon>Streptophyta</taxon>
        <taxon>Embryophyta</taxon>
        <taxon>Tracheophyta</taxon>
        <taxon>Spermatophyta</taxon>
        <taxon>Magnoliopsida</taxon>
        <taxon>eudicotyledons</taxon>
        <taxon>Gunneridae</taxon>
        <taxon>Pentapetalae</taxon>
        <taxon>asterids</taxon>
        <taxon>lamiids</taxon>
        <taxon>Solanales</taxon>
        <taxon>Solanaceae</taxon>
        <taxon>Solanoideae</taxon>
        <taxon>Capsiceae</taxon>
        <taxon>Capsicum</taxon>
    </lineage>
</organism>
<dbReference type="InterPro" id="IPR008502">
    <property type="entry name" value="Prolamin-like"/>
</dbReference>
<dbReference type="OrthoDB" id="1862203at2759"/>
<evidence type="ECO:0000256" key="1">
    <source>
        <dbReference type="ARBA" id="ARBA00022729"/>
    </source>
</evidence>
<dbReference type="Proteomes" id="UP000224567">
    <property type="component" value="Unassembled WGS sequence"/>
</dbReference>
<keyword evidence="1" id="KW-0732">Signal</keyword>